<dbReference type="InterPro" id="IPR041522">
    <property type="entry name" value="CdaR_GGDEF"/>
</dbReference>
<protein>
    <recommendedName>
        <fullName evidence="13">DNA-binding response regulator</fullName>
    </recommendedName>
</protein>
<dbReference type="InterPro" id="IPR001789">
    <property type="entry name" value="Sig_transdc_resp-reg_receiver"/>
</dbReference>
<feature type="domain" description="HTH araC/xylS-type" evidence="9">
    <location>
        <begin position="412"/>
        <end position="510"/>
    </location>
</feature>
<evidence type="ECO:0000256" key="4">
    <source>
        <dbReference type="ARBA" id="ARBA00023012"/>
    </source>
</evidence>
<evidence type="ECO:0000256" key="7">
    <source>
        <dbReference type="ARBA" id="ARBA00023163"/>
    </source>
</evidence>
<dbReference type="SMART" id="SM00448">
    <property type="entry name" value="REC"/>
    <property type="match status" value="1"/>
</dbReference>
<dbReference type="CDD" id="cd17536">
    <property type="entry name" value="REC_YesN-like"/>
    <property type="match status" value="1"/>
</dbReference>
<dbReference type="InterPro" id="IPR011006">
    <property type="entry name" value="CheY-like_superfamily"/>
</dbReference>
<accession>A0A1E5LIB1</accession>
<keyword evidence="5" id="KW-0805">Transcription regulation</keyword>
<feature type="modified residue" description="4-aspartylphosphate" evidence="8">
    <location>
        <position position="55"/>
    </location>
</feature>
<dbReference type="SUPFAM" id="SSF52172">
    <property type="entry name" value="CheY-like"/>
    <property type="match status" value="1"/>
</dbReference>
<dbReference type="OrthoDB" id="9794370at2"/>
<dbReference type="Pfam" id="PF00072">
    <property type="entry name" value="Response_reg"/>
    <property type="match status" value="1"/>
</dbReference>
<dbReference type="InterPro" id="IPR009057">
    <property type="entry name" value="Homeodomain-like_sf"/>
</dbReference>
<evidence type="ECO:0000256" key="6">
    <source>
        <dbReference type="ARBA" id="ARBA00023125"/>
    </source>
</evidence>
<dbReference type="Pfam" id="PF17853">
    <property type="entry name" value="GGDEF_2"/>
    <property type="match status" value="1"/>
</dbReference>
<keyword evidence="6" id="KW-0238">DNA-binding</keyword>
<dbReference type="STRING" id="1305675.BFG57_10905"/>
<dbReference type="InterPro" id="IPR018062">
    <property type="entry name" value="HTH_AraC-typ_CS"/>
</dbReference>
<comment type="caution">
    <text evidence="11">The sequence shown here is derived from an EMBL/GenBank/DDBJ whole genome shotgun (WGS) entry which is preliminary data.</text>
</comment>
<proteinExistence type="predicted"/>
<keyword evidence="2" id="KW-0963">Cytoplasm</keyword>
<dbReference type="RefSeq" id="WP_069716115.1">
    <property type="nucleotide sequence ID" value="NZ_MJEH01000008.1"/>
</dbReference>
<dbReference type="PANTHER" id="PTHR42713:SF3">
    <property type="entry name" value="TRANSCRIPTIONAL REGULATORY PROTEIN HPTR"/>
    <property type="match status" value="1"/>
</dbReference>
<dbReference type="PROSITE" id="PS01124">
    <property type="entry name" value="HTH_ARAC_FAMILY_2"/>
    <property type="match status" value="1"/>
</dbReference>
<dbReference type="AlphaFoldDB" id="A0A1E5LIB1"/>
<evidence type="ECO:0000256" key="5">
    <source>
        <dbReference type="ARBA" id="ARBA00023015"/>
    </source>
</evidence>
<evidence type="ECO:0000313" key="11">
    <source>
        <dbReference type="EMBL" id="OEH93824.1"/>
    </source>
</evidence>
<evidence type="ECO:0000256" key="3">
    <source>
        <dbReference type="ARBA" id="ARBA00022553"/>
    </source>
</evidence>
<evidence type="ECO:0000256" key="1">
    <source>
        <dbReference type="ARBA" id="ARBA00004496"/>
    </source>
</evidence>
<dbReference type="Proteomes" id="UP000095209">
    <property type="component" value="Unassembled WGS sequence"/>
</dbReference>
<keyword evidence="4" id="KW-0902">Two-component regulatory system</keyword>
<dbReference type="InterPro" id="IPR051552">
    <property type="entry name" value="HptR"/>
</dbReference>
<dbReference type="InterPro" id="IPR018060">
    <property type="entry name" value="HTH_AraC"/>
</dbReference>
<dbReference type="PROSITE" id="PS00041">
    <property type="entry name" value="HTH_ARAC_FAMILY_1"/>
    <property type="match status" value="1"/>
</dbReference>
<dbReference type="InterPro" id="IPR020449">
    <property type="entry name" value="Tscrpt_reg_AraC-type_HTH"/>
</dbReference>
<evidence type="ECO:0000256" key="8">
    <source>
        <dbReference type="PROSITE-ProRule" id="PRU00169"/>
    </source>
</evidence>
<dbReference type="SMART" id="SM00342">
    <property type="entry name" value="HTH_ARAC"/>
    <property type="match status" value="1"/>
</dbReference>
<evidence type="ECO:0000259" key="10">
    <source>
        <dbReference type="PROSITE" id="PS50110"/>
    </source>
</evidence>
<dbReference type="GO" id="GO:0005737">
    <property type="term" value="C:cytoplasm"/>
    <property type="evidence" value="ECO:0007669"/>
    <property type="project" value="UniProtKB-SubCell"/>
</dbReference>
<evidence type="ECO:0000313" key="12">
    <source>
        <dbReference type="Proteomes" id="UP000095209"/>
    </source>
</evidence>
<gene>
    <name evidence="11" type="ORF">BFG57_10905</name>
</gene>
<dbReference type="GO" id="GO:0043565">
    <property type="term" value="F:sequence-specific DNA binding"/>
    <property type="evidence" value="ECO:0007669"/>
    <property type="project" value="InterPro"/>
</dbReference>
<dbReference type="Gene3D" id="1.10.10.60">
    <property type="entry name" value="Homeodomain-like"/>
    <property type="match status" value="2"/>
</dbReference>
<dbReference type="EMBL" id="MJEH01000008">
    <property type="protein sequence ID" value="OEH93824.1"/>
    <property type="molecule type" value="Genomic_DNA"/>
</dbReference>
<feature type="domain" description="Response regulatory" evidence="10">
    <location>
        <begin position="3"/>
        <end position="120"/>
    </location>
</feature>
<evidence type="ECO:0008006" key="13">
    <source>
        <dbReference type="Google" id="ProtNLM"/>
    </source>
</evidence>
<dbReference type="Pfam" id="PF12833">
    <property type="entry name" value="HTH_18"/>
    <property type="match status" value="1"/>
</dbReference>
<comment type="subcellular location">
    <subcellularLocation>
        <location evidence="1">Cytoplasm</location>
    </subcellularLocation>
</comment>
<evidence type="ECO:0000256" key="2">
    <source>
        <dbReference type="ARBA" id="ARBA00022490"/>
    </source>
</evidence>
<organism evidence="11 12">
    <name type="scientific">Bacillus solimangrovi</name>
    <dbReference type="NCBI Taxonomy" id="1305675"/>
    <lineage>
        <taxon>Bacteria</taxon>
        <taxon>Bacillati</taxon>
        <taxon>Bacillota</taxon>
        <taxon>Bacilli</taxon>
        <taxon>Bacillales</taxon>
        <taxon>Bacillaceae</taxon>
        <taxon>Bacillus</taxon>
    </lineage>
</organism>
<reference evidence="11 12" key="1">
    <citation type="submission" date="2016-08" db="EMBL/GenBank/DDBJ databases">
        <title>Genome of Bacillus solimangrovi GH2-4.</title>
        <authorList>
            <person name="Lim S."/>
            <person name="Kim B.-C."/>
        </authorList>
    </citation>
    <scope>NUCLEOTIDE SEQUENCE [LARGE SCALE GENOMIC DNA]</scope>
    <source>
        <strain evidence="11 12">GH2-4</strain>
    </source>
</reference>
<dbReference type="GO" id="GO:0003700">
    <property type="term" value="F:DNA-binding transcription factor activity"/>
    <property type="evidence" value="ECO:0007669"/>
    <property type="project" value="InterPro"/>
</dbReference>
<keyword evidence="7" id="KW-0804">Transcription</keyword>
<keyword evidence="12" id="KW-1185">Reference proteome</keyword>
<dbReference type="PROSITE" id="PS50110">
    <property type="entry name" value="RESPONSE_REGULATORY"/>
    <property type="match status" value="1"/>
</dbReference>
<dbReference type="PRINTS" id="PR00032">
    <property type="entry name" value="HTHARAC"/>
</dbReference>
<keyword evidence="3 8" id="KW-0597">Phosphoprotein</keyword>
<dbReference type="GO" id="GO:0000160">
    <property type="term" value="P:phosphorelay signal transduction system"/>
    <property type="evidence" value="ECO:0007669"/>
    <property type="project" value="UniProtKB-KW"/>
</dbReference>
<dbReference type="SUPFAM" id="SSF46689">
    <property type="entry name" value="Homeodomain-like"/>
    <property type="match status" value="2"/>
</dbReference>
<evidence type="ECO:0000259" key="9">
    <source>
        <dbReference type="PROSITE" id="PS01124"/>
    </source>
</evidence>
<dbReference type="Gene3D" id="3.40.50.2300">
    <property type="match status" value="1"/>
</dbReference>
<name>A0A1E5LIB1_9BACI</name>
<dbReference type="PANTHER" id="PTHR42713">
    <property type="entry name" value="HISTIDINE KINASE-RELATED"/>
    <property type="match status" value="1"/>
</dbReference>
<sequence>MTRILIAEDEEIERIALKKMIEDNVPHIDIVSVASNGNEAVQQALEHKPDLILMDIQMPGIDGLTAIEQILEQHSSTKMVIVSSYDTFSYAQKAIRLGVKDYLLKPSKKQVILETIEGIVKEIEDQKKMQSHMDQVAPLMETEIVTQLLFDHLHEVQVKQLLDYFEISEESKMFVLSISIMAMDREMSQAERNELYKVIKETFHNVSKGWVGALSSLQLPIISFVPDKQANAHKKHALAIIRKLKNATSKWKDVKIFIGVGGVSEGMSHLKNSYHEALRASLHIESASGFCFYSDLDNEQKEIEHSLIKIERSIIEALERDNYDQIKEMVIEMIEAGRKLQKNIKEIQNQIQQAFFMMYRHFDELGLQIGKHVFSHTITNYRQLRTETAYQISAILKEFEEKRSERQVDTASKIKEYIHKTYKSELSLEVLAEKMKLSPQYISKIFKDKYGLSYIDYLTQCRIEKAKEYIRQGEKSLKEIALDIGYKDPNYFSRVFKKMCQMSPTDYRNKYKS</sequence>